<name>A0A1M3KWH4_9BACT</name>
<dbReference type="InterPro" id="IPR013216">
    <property type="entry name" value="Methyltransf_11"/>
</dbReference>
<dbReference type="CDD" id="cd02440">
    <property type="entry name" value="AdoMet_MTases"/>
    <property type="match status" value="1"/>
</dbReference>
<evidence type="ECO:0000259" key="1">
    <source>
        <dbReference type="Pfam" id="PF08241"/>
    </source>
</evidence>
<reference evidence="2 3" key="1">
    <citation type="submission" date="2016-09" db="EMBL/GenBank/DDBJ databases">
        <title>Genome-resolved meta-omics ties microbial dynamics to process performance in biotechnology for thiocyanate degradation.</title>
        <authorList>
            <person name="Kantor R.S."/>
            <person name="Huddy R.J."/>
            <person name="Iyer R."/>
            <person name="Thomas B.C."/>
            <person name="Brown C.T."/>
            <person name="Anantharaman K."/>
            <person name="Tringe S."/>
            <person name="Hettich R.L."/>
            <person name="Harrison S.T."/>
            <person name="Banfield J.F."/>
        </authorList>
    </citation>
    <scope>NUCLEOTIDE SEQUENCE [LARGE SCALE GENOMIC DNA]</scope>
    <source>
        <strain evidence="2">59-99</strain>
    </source>
</reference>
<comment type="caution">
    <text evidence="2">The sequence shown here is derived from an EMBL/GenBank/DDBJ whole genome shotgun (WGS) entry which is preliminary data.</text>
</comment>
<organism evidence="2 3">
    <name type="scientific">Candidatus Kapaibacterium thiocyanatum</name>
    <dbReference type="NCBI Taxonomy" id="1895771"/>
    <lineage>
        <taxon>Bacteria</taxon>
        <taxon>Pseudomonadati</taxon>
        <taxon>Candidatus Kapaibacteriota</taxon>
        <taxon>Candidatus Kapaibacteriia</taxon>
        <taxon>Candidatus Kapaibacteriales</taxon>
        <taxon>Candidatus Kapaibacteriaceae</taxon>
        <taxon>Candidatus Kapaibacterium</taxon>
    </lineage>
</organism>
<dbReference type="InterPro" id="IPR052356">
    <property type="entry name" value="Thiol_S-MT"/>
</dbReference>
<evidence type="ECO:0000313" key="3">
    <source>
        <dbReference type="Proteomes" id="UP000184233"/>
    </source>
</evidence>
<evidence type="ECO:0000313" key="2">
    <source>
        <dbReference type="EMBL" id="OJX56748.1"/>
    </source>
</evidence>
<dbReference type="EMBL" id="MKVH01000024">
    <property type="protein sequence ID" value="OJX56748.1"/>
    <property type="molecule type" value="Genomic_DNA"/>
</dbReference>
<dbReference type="Pfam" id="PF08241">
    <property type="entry name" value="Methyltransf_11"/>
    <property type="match status" value="1"/>
</dbReference>
<dbReference type="SUPFAM" id="SSF53335">
    <property type="entry name" value="S-adenosyl-L-methionine-dependent methyltransferases"/>
    <property type="match status" value="1"/>
</dbReference>
<dbReference type="STRING" id="1895771.BGO89_09435"/>
<gene>
    <name evidence="2" type="ORF">BGO89_09435</name>
</gene>
<dbReference type="PANTHER" id="PTHR45036">
    <property type="entry name" value="METHYLTRANSFERASE LIKE 7B"/>
    <property type="match status" value="1"/>
</dbReference>
<accession>A0A1M3KWH4</accession>
<protein>
    <recommendedName>
        <fullName evidence="1">Methyltransferase type 11 domain-containing protein</fullName>
    </recommendedName>
</protein>
<dbReference type="Proteomes" id="UP000184233">
    <property type="component" value="Unassembled WGS sequence"/>
</dbReference>
<dbReference type="PANTHER" id="PTHR45036:SF1">
    <property type="entry name" value="METHYLTRANSFERASE LIKE 7A"/>
    <property type="match status" value="1"/>
</dbReference>
<sequence>MSPGIARWTAMMIARYGNVGVDASTFVPYHRQAEEMLAGVRNHDVKNILDVGSGEGLMMAHLLDAFPDAHITGTEPDMQRMFQTAVWLGEAADENRWSLMGEALPSLESIDDASMDLVTSRAVLAYVDDTGTSLDEIARVLRRGGHFTALEPLHGHALRQYPQSWMGVSLVEAGEAGLRLLRHLFPNGPATYLDRAPARFAVSDIERLYGDEHWQDVRIVPHIVEHRIHASPDLLLVQAPFDGAPSIASILNVLPDDERTSIIAHIRACCERGDVIRTEAVVKVEATRR</sequence>
<dbReference type="AlphaFoldDB" id="A0A1M3KWH4"/>
<proteinExistence type="predicted"/>
<dbReference type="Gene3D" id="3.40.50.150">
    <property type="entry name" value="Vaccinia Virus protein VP39"/>
    <property type="match status" value="1"/>
</dbReference>
<feature type="domain" description="Methyltransferase type 11" evidence="1">
    <location>
        <begin position="49"/>
        <end position="147"/>
    </location>
</feature>
<dbReference type="InterPro" id="IPR029063">
    <property type="entry name" value="SAM-dependent_MTases_sf"/>
</dbReference>
<dbReference type="GO" id="GO:0008757">
    <property type="term" value="F:S-adenosylmethionine-dependent methyltransferase activity"/>
    <property type="evidence" value="ECO:0007669"/>
    <property type="project" value="InterPro"/>
</dbReference>